<comment type="similarity">
    <text evidence="7 8">Belongs to the tRNA nucleotidyltransferase/poly(A) polymerase family.</text>
</comment>
<dbReference type="CDD" id="cd05398">
    <property type="entry name" value="NT_ClassII-CCAase"/>
    <property type="match status" value="1"/>
</dbReference>
<keyword evidence="13" id="KW-0548">Nucleotidyltransferase</keyword>
<evidence type="ECO:0000256" key="8">
    <source>
        <dbReference type="RuleBase" id="RU003953"/>
    </source>
</evidence>
<evidence type="ECO:0000256" key="1">
    <source>
        <dbReference type="ARBA" id="ARBA00022664"/>
    </source>
</evidence>
<gene>
    <name evidence="7 13" type="primary">pcnB</name>
    <name evidence="13" type="ORF">H8L67_05270</name>
</gene>
<feature type="active site" evidence="7">
    <location>
        <position position="116"/>
    </location>
</feature>
<name>A0ABX8WLR0_9GAMM</name>
<dbReference type="Gene3D" id="3.30.460.10">
    <property type="entry name" value="Beta Polymerase, domain 2"/>
    <property type="match status" value="1"/>
</dbReference>
<comment type="catalytic activity">
    <reaction evidence="7">
        <text>RNA(n) + ATP = RNA(n)-3'-adenine ribonucleotide + diphosphate</text>
        <dbReference type="Rhea" id="RHEA:11332"/>
        <dbReference type="Rhea" id="RHEA-COMP:14527"/>
        <dbReference type="Rhea" id="RHEA-COMP:17347"/>
        <dbReference type="ChEBI" id="CHEBI:30616"/>
        <dbReference type="ChEBI" id="CHEBI:33019"/>
        <dbReference type="ChEBI" id="CHEBI:140395"/>
        <dbReference type="ChEBI" id="CHEBI:173115"/>
        <dbReference type="EC" id="2.7.7.19"/>
    </reaction>
</comment>
<dbReference type="SUPFAM" id="SSF81891">
    <property type="entry name" value="Poly A polymerase C-terminal region-like"/>
    <property type="match status" value="1"/>
</dbReference>
<evidence type="ECO:0000256" key="4">
    <source>
        <dbReference type="ARBA" id="ARBA00022840"/>
    </source>
</evidence>
<keyword evidence="14" id="KW-1185">Reference proteome</keyword>
<keyword evidence="1 7" id="KW-0507">mRNA processing</keyword>
<evidence type="ECO:0000256" key="9">
    <source>
        <dbReference type="SAM" id="MobiDB-lite"/>
    </source>
</evidence>
<dbReference type="SUPFAM" id="SSF81301">
    <property type="entry name" value="Nucleotidyltransferase"/>
    <property type="match status" value="1"/>
</dbReference>
<feature type="compositionally biased region" description="Basic residues" evidence="9">
    <location>
        <begin position="476"/>
        <end position="488"/>
    </location>
</feature>
<sequence>MQLSVTTKGIAVFPISISGSFAQEIARPKPVNYRHLLVYQPVGRDSWPVKTLNKDCHCLNRQPTIIPRDQHPISRKQISTSALRVLYRLHEEGFAAFLVGGAVRDALAGITPKDFDIATDATPEQVRGLFRNCRLIGRRFRLAHVVFGREIIEVATFRGQTDDGTGDRQVHQDGRVIRDNVYGSIEEDAVRRDFTANALYYNIADFSVHDYVGGFQDVLDRRLRLIGDPEGRYREDPVRMLRAVRLAAKLHFEISPETAAPIPALAGLLNQAAPARLFDECLKLFLSGHAVRSFEGLERMGLLPVMLPDTAKALKSNSNGSLRAMLLRGLAQTDDRVQRGDSVSPAFLFALLLWPAWCRTKAQLEAGGMHSAEAQQRAADKVTLQQVHLIAIPRRFSLPMQEIWLLQSRFSQRKKVGRLVTHPRFRAAYDFFKLRADTTAQHAEDAAFWAAHAPAVDAVPGSGPVAHETVDEDRPRTRKRRRRSGTVG</sequence>
<dbReference type="Pfam" id="PF12626">
    <property type="entry name" value="PolyA_pol_arg_C"/>
    <property type="match status" value="1"/>
</dbReference>
<organism evidence="13 14">
    <name type="scientific">Lysobacter soyae</name>
    <dbReference type="NCBI Taxonomy" id="2764185"/>
    <lineage>
        <taxon>Bacteria</taxon>
        <taxon>Pseudomonadati</taxon>
        <taxon>Pseudomonadota</taxon>
        <taxon>Gammaproteobacteria</taxon>
        <taxon>Lysobacterales</taxon>
        <taxon>Lysobacteraceae</taxon>
        <taxon>Lysobacter</taxon>
    </lineage>
</organism>
<dbReference type="Proteomes" id="UP000824755">
    <property type="component" value="Chromosome"/>
</dbReference>
<evidence type="ECO:0000256" key="2">
    <source>
        <dbReference type="ARBA" id="ARBA00022679"/>
    </source>
</evidence>
<dbReference type="PANTHER" id="PTHR43051">
    <property type="entry name" value="POLYNUCLEOTIDE ADENYLYLTRANSFERASE FAMILY PROTEIN"/>
    <property type="match status" value="1"/>
</dbReference>
<keyword evidence="4 7" id="KW-0067">ATP-binding</keyword>
<evidence type="ECO:0000259" key="10">
    <source>
        <dbReference type="Pfam" id="PF01743"/>
    </source>
</evidence>
<dbReference type="Pfam" id="PF01743">
    <property type="entry name" value="PolyA_pol"/>
    <property type="match status" value="1"/>
</dbReference>
<evidence type="ECO:0000256" key="5">
    <source>
        <dbReference type="ARBA" id="ARBA00022884"/>
    </source>
</evidence>
<dbReference type="PANTHER" id="PTHR43051:SF1">
    <property type="entry name" value="POLYNUCLEOTIDE ADENYLYLTRANSFERASE FAMILY PROTEIN"/>
    <property type="match status" value="1"/>
</dbReference>
<dbReference type="InterPro" id="IPR025866">
    <property type="entry name" value="PolyA_pol_arg_C_dom"/>
</dbReference>
<feature type="active site" evidence="7">
    <location>
        <position position="193"/>
    </location>
</feature>
<feature type="domain" description="tRNA nucleotidyltransferase/poly(A) polymerase RNA and SrmB- binding" evidence="12">
    <location>
        <begin position="252"/>
        <end position="313"/>
    </location>
</feature>
<dbReference type="Pfam" id="PF12627">
    <property type="entry name" value="PolyA_pol_RNAbd"/>
    <property type="match status" value="1"/>
</dbReference>
<keyword evidence="6 7" id="KW-0804">Transcription</keyword>
<dbReference type="InterPro" id="IPR032828">
    <property type="entry name" value="PolyA_RNA-bd"/>
</dbReference>
<feature type="domain" description="Polymerase A arginine-rich C-terminal" evidence="11">
    <location>
        <begin position="368"/>
        <end position="483"/>
    </location>
</feature>
<protein>
    <recommendedName>
        <fullName evidence="7">Poly(A) polymerase I</fullName>
        <shortName evidence="7">PAP I</shortName>
        <ecNumber evidence="7">2.7.7.19</ecNumber>
    </recommendedName>
</protein>
<proteinExistence type="inferred from homology"/>
<keyword evidence="2 7" id="KW-0808">Transferase</keyword>
<accession>A0ABX8WLR0</accession>
<dbReference type="InterPro" id="IPR043519">
    <property type="entry name" value="NT_sf"/>
</dbReference>
<evidence type="ECO:0000256" key="3">
    <source>
        <dbReference type="ARBA" id="ARBA00022741"/>
    </source>
</evidence>
<evidence type="ECO:0000256" key="6">
    <source>
        <dbReference type="ARBA" id="ARBA00023163"/>
    </source>
</evidence>
<dbReference type="InterPro" id="IPR052191">
    <property type="entry name" value="tRNA_ntf/polyA_polymerase_I"/>
</dbReference>
<evidence type="ECO:0000313" key="13">
    <source>
        <dbReference type="EMBL" id="QYR52037.1"/>
    </source>
</evidence>
<dbReference type="EC" id="2.7.7.19" evidence="7"/>
<evidence type="ECO:0000259" key="12">
    <source>
        <dbReference type="Pfam" id="PF12627"/>
    </source>
</evidence>
<feature type="active site" evidence="7">
    <location>
        <position position="114"/>
    </location>
</feature>
<reference evidence="13 14" key="1">
    <citation type="submission" date="2021-08" db="EMBL/GenBank/DDBJ databases">
        <title>Lysobacter sp. strain CJ11 Genome sequencing and assembly.</title>
        <authorList>
            <person name="Kim I."/>
        </authorList>
    </citation>
    <scope>NUCLEOTIDE SEQUENCE [LARGE SCALE GENOMIC DNA]</scope>
    <source>
        <strain evidence="13 14">CJ11</strain>
    </source>
</reference>
<evidence type="ECO:0000256" key="7">
    <source>
        <dbReference type="HAMAP-Rule" id="MF_00957"/>
    </source>
</evidence>
<evidence type="ECO:0000259" key="11">
    <source>
        <dbReference type="Pfam" id="PF12626"/>
    </source>
</evidence>
<dbReference type="NCBIfam" id="TIGR01942">
    <property type="entry name" value="pcnB"/>
    <property type="match status" value="1"/>
</dbReference>
<evidence type="ECO:0000313" key="14">
    <source>
        <dbReference type="Proteomes" id="UP000824755"/>
    </source>
</evidence>
<comment type="function">
    <text evidence="7">Adds poly(A) tail to the 3' end of many RNAs, which usually targets these RNAs for decay. Plays a significant role in the global control of gene expression, through influencing the rate of transcript degradation, and in the general RNA quality control.</text>
</comment>
<keyword evidence="5 7" id="KW-0694">RNA-binding</keyword>
<feature type="domain" description="Poly A polymerase head" evidence="10">
    <location>
        <begin position="96"/>
        <end position="224"/>
    </location>
</feature>
<keyword evidence="3 7" id="KW-0547">Nucleotide-binding</keyword>
<dbReference type="InterPro" id="IPR002646">
    <property type="entry name" value="PolA_pol_head_dom"/>
</dbReference>
<dbReference type="InterPro" id="IPR010206">
    <property type="entry name" value="PolA_pol_I"/>
</dbReference>
<dbReference type="EMBL" id="CP080544">
    <property type="protein sequence ID" value="QYR52037.1"/>
    <property type="molecule type" value="Genomic_DNA"/>
</dbReference>
<dbReference type="Gene3D" id="1.10.3090.10">
    <property type="entry name" value="cca-adding enzyme, domain 2"/>
    <property type="match status" value="1"/>
</dbReference>
<dbReference type="HAMAP" id="MF_00957">
    <property type="entry name" value="PolyA_pol"/>
    <property type="match status" value="1"/>
</dbReference>
<feature type="region of interest" description="Disordered" evidence="9">
    <location>
        <begin position="459"/>
        <end position="488"/>
    </location>
</feature>
<dbReference type="GO" id="GO:1990817">
    <property type="term" value="F:poly(A) RNA polymerase activity"/>
    <property type="evidence" value="ECO:0007669"/>
    <property type="project" value="UniProtKB-EC"/>
</dbReference>